<evidence type="ECO:0000313" key="2">
    <source>
        <dbReference type="Proteomes" id="UP000011511"/>
    </source>
</evidence>
<comment type="caution">
    <text evidence="1">The sequence shown here is derived from an EMBL/GenBank/DDBJ whole genome shotgun (WGS) entry which is preliminary data.</text>
</comment>
<gene>
    <name evidence="1" type="ORF">C485_04275</name>
</gene>
<proteinExistence type="predicted"/>
<keyword evidence="2" id="KW-1185">Reference proteome</keyword>
<dbReference type="Gene3D" id="3.40.1580.10">
    <property type="entry name" value="SMI1/KNR4-like"/>
    <property type="match status" value="1"/>
</dbReference>
<dbReference type="AlphaFoldDB" id="L9ZWY8"/>
<evidence type="ECO:0008006" key="3">
    <source>
        <dbReference type="Google" id="ProtNLM"/>
    </source>
</evidence>
<dbReference type="EMBL" id="AOIK01000013">
    <property type="protein sequence ID" value="ELY89683.1"/>
    <property type="molecule type" value="Genomic_DNA"/>
</dbReference>
<dbReference type="InterPro" id="IPR037883">
    <property type="entry name" value="Knr4/Smi1-like_sf"/>
</dbReference>
<dbReference type="SUPFAM" id="SSF160631">
    <property type="entry name" value="SMI1/KNR4-like"/>
    <property type="match status" value="1"/>
</dbReference>
<sequence length="82" mass="9903">MKRQQEFAEMEIKEGEVDFEFDTNDFVFMGHQGYSFYFFNTEEGDDPPVYVFMSHGEVEQKADSFSEWLFEEIKRHGRIRND</sequence>
<organism evidence="1 2">
    <name type="scientific">Natrinema altunense (strain JCM 12890 / CGMCC 1.3731 / AJ2)</name>
    <dbReference type="NCBI Taxonomy" id="1227494"/>
    <lineage>
        <taxon>Archaea</taxon>
        <taxon>Methanobacteriati</taxon>
        <taxon>Methanobacteriota</taxon>
        <taxon>Stenosarchaea group</taxon>
        <taxon>Halobacteria</taxon>
        <taxon>Halobacteriales</taxon>
        <taxon>Natrialbaceae</taxon>
        <taxon>Natrinema</taxon>
    </lineage>
</organism>
<evidence type="ECO:0000313" key="1">
    <source>
        <dbReference type="EMBL" id="ELY89683.1"/>
    </source>
</evidence>
<protein>
    <recommendedName>
        <fullName evidence="3">SMI1/KNR4 family protein</fullName>
    </recommendedName>
</protein>
<dbReference type="Proteomes" id="UP000011511">
    <property type="component" value="Unassembled WGS sequence"/>
</dbReference>
<dbReference type="Pfam" id="PF14568">
    <property type="entry name" value="SUKH_6"/>
    <property type="match status" value="1"/>
</dbReference>
<name>L9ZWY8_NATA2</name>
<reference evidence="1 2" key="1">
    <citation type="journal article" date="2014" name="PLoS Genet.">
        <title>Phylogenetically driven sequencing of extremely halophilic archaea reveals strategies for static and dynamic osmo-response.</title>
        <authorList>
            <person name="Becker E.A."/>
            <person name="Seitzer P.M."/>
            <person name="Tritt A."/>
            <person name="Larsen D."/>
            <person name="Krusor M."/>
            <person name="Yao A.I."/>
            <person name="Wu D."/>
            <person name="Madern D."/>
            <person name="Eisen J.A."/>
            <person name="Darling A.E."/>
            <person name="Facciotti M.T."/>
        </authorList>
    </citation>
    <scope>NUCLEOTIDE SEQUENCE [LARGE SCALE GENOMIC DNA]</scope>
    <source>
        <strain evidence="1 2">JCM 12890</strain>
    </source>
</reference>
<accession>L9ZWY8</accession>